<keyword evidence="4" id="KW-1185">Reference proteome</keyword>
<reference evidence="3 4" key="1">
    <citation type="submission" date="2019-12" db="EMBL/GenBank/DDBJ databases">
        <authorList>
            <person name="Alioto T."/>
            <person name="Alioto T."/>
            <person name="Gomez Garrido J."/>
        </authorList>
    </citation>
    <scope>NUCLEOTIDE SEQUENCE [LARGE SCALE GENOMIC DNA]</scope>
</reference>
<protein>
    <recommendedName>
        <fullName evidence="2">TOD1/MUCI70 glycosyltransferase-like domain-containing protein</fullName>
    </recommendedName>
</protein>
<dbReference type="Gramene" id="OE9A049477T1">
    <property type="protein sequence ID" value="OE9A049477C1"/>
    <property type="gene ID" value="OE9A049477"/>
</dbReference>
<feature type="compositionally biased region" description="Polar residues" evidence="1">
    <location>
        <begin position="62"/>
        <end position="74"/>
    </location>
</feature>
<evidence type="ECO:0000313" key="4">
    <source>
        <dbReference type="Proteomes" id="UP000594638"/>
    </source>
</evidence>
<feature type="domain" description="TOD1/MUCI70 glycosyltransferase-like" evidence="2">
    <location>
        <begin position="4"/>
        <end position="68"/>
    </location>
</feature>
<feature type="region of interest" description="Disordered" evidence="1">
    <location>
        <begin position="49"/>
        <end position="74"/>
    </location>
</feature>
<sequence length="123" mass="14055">MLQVLLGGNASFAISRHHKRFDVFVDVEANKANGKRSFFLKKKRLREKTDRGSYQAPKVQSFHPSSLPTDMNSKPGQRITISIEALPFSVAFPPERKEVWIKAKSDTGKTERNCYLQPKYSEL</sequence>
<evidence type="ECO:0000259" key="2">
    <source>
        <dbReference type="Pfam" id="PF04765"/>
    </source>
</evidence>
<dbReference type="InterPro" id="IPR048354">
    <property type="entry name" value="TOD1_MUCI70_glycTrfase_dom"/>
</dbReference>
<dbReference type="AlphaFoldDB" id="A0A8S0S0F4"/>
<comment type="caution">
    <text evidence="3">The sequence shown here is derived from an EMBL/GenBank/DDBJ whole genome shotgun (WGS) entry which is preliminary data.</text>
</comment>
<name>A0A8S0S0F4_OLEEU</name>
<organism evidence="3 4">
    <name type="scientific">Olea europaea subsp. europaea</name>
    <dbReference type="NCBI Taxonomy" id="158383"/>
    <lineage>
        <taxon>Eukaryota</taxon>
        <taxon>Viridiplantae</taxon>
        <taxon>Streptophyta</taxon>
        <taxon>Embryophyta</taxon>
        <taxon>Tracheophyta</taxon>
        <taxon>Spermatophyta</taxon>
        <taxon>Magnoliopsida</taxon>
        <taxon>eudicotyledons</taxon>
        <taxon>Gunneridae</taxon>
        <taxon>Pentapetalae</taxon>
        <taxon>asterids</taxon>
        <taxon>lamiids</taxon>
        <taxon>Lamiales</taxon>
        <taxon>Oleaceae</taxon>
        <taxon>Oleeae</taxon>
        <taxon>Olea</taxon>
    </lineage>
</organism>
<proteinExistence type="predicted"/>
<evidence type="ECO:0000256" key="1">
    <source>
        <dbReference type="SAM" id="MobiDB-lite"/>
    </source>
</evidence>
<dbReference type="OrthoDB" id="10658266at2759"/>
<gene>
    <name evidence="3" type="ORF">OLEA9_A049477</name>
</gene>
<dbReference type="Proteomes" id="UP000594638">
    <property type="component" value="Unassembled WGS sequence"/>
</dbReference>
<dbReference type="Pfam" id="PF04765">
    <property type="entry name" value="TOD1_MUCI70"/>
    <property type="match status" value="1"/>
</dbReference>
<evidence type="ECO:0000313" key="3">
    <source>
        <dbReference type="EMBL" id="CAA2985087.1"/>
    </source>
</evidence>
<accession>A0A8S0S0F4</accession>
<dbReference type="EMBL" id="CACTIH010003792">
    <property type="protein sequence ID" value="CAA2985087.1"/>
    <property type="molecule type" value="Genomic_DNA"/>
</dbReference>